<organism evidence="2 3">
    <name type="scientific">Citrus x changshan-huyou</name>
    <dbReference type="NCBI Taxonomy" id="2935761"/>
    <lineage>
        <taxon>Eukaryota</taxon>
        <taxon>Viridiplantae</taxon>
        <taxon>Streptophyta</taxon>
        <taxon>Embryophyta</taxon>
        <taxon>Tracheophyta</taxon>
        <taxon>Spermatophyta</taxon>
        <taxon>Magnoliopsida</taxon>
        <taxon>eudicotyledons</taxon>
        <taxon>Gunneridae</taxon>
        <taxon>Pentapetalae</taxon>
        <taxon>rosids</taxon>
        <taxon>malvids</taxon>
        <taxon>Sapindales</taxon>
        <taxon>Rutaceae</taxon>
        <taxon>Aurantioideae</taxon>
        <taxon>Citrus</taxon>
    </lineage>
</organism>
<proteinExistence type="predicted"/>
<dbReference type="EMBL" id="JBCGBO010000001">
    <property type="protein sequence ID" value="KAK9230426.1"/>
    <property type="molecule type" value="Genomic_DNA"/>
</dbReference>
<protein>
    <submittedName>
        <fullName evidence="2">Uncharacterized protein</fullName>
    </submittedName>
</protein>
<keyword evidence="1" id="KW-0677">Repeat</keyword>
<dbReference type="GO" id="GO:0000244">
    <property type="term" value="P:spliceosomal tri-snRNP complex assembly"/>
    <property type="evidence" value="ECO:0007669"/>
    <property type="project" value="TreeGrafter"/>
</dbReference>
<gene>
    <name evidence="2" type="ORF">WN944_023395</name>
</gene>
<dbReference type="GO" id="GO:0046540">
    <property type="term" value="C:U4/U6 x U5 tri-snRNP complex"/>
    <property type="evidence" value="ECO:0007669"/>
    <property type="project" value="TreeGrafter"/>
</dbReference>
<dbReference type="InterPro" id="IPR045075">
    <property type="entry name" value="Syf1-like"/>
</dbReference>
<dbReference type="GO" id="GO:0071013">
    <property type="term" value="C:catalytic step 2 spliceosome"/>
    <property type="evidence" value="ECO:0007669"/>
    <property type="project" value="TreeGrafter"/>
</dbReference>
<dbReference type="Gene3D" id="1.25.40.10">
    <property type="entry name" value="Tetratricopeptide repeat domain"/>
    <property type="match status" value="1"/>
</dbReference>
<evidence type="ECO:0000256" key="1">
    <source>
        <dbReference type="ARBA" id="ARBA00022737"/>
    </source>
</evidence>
<dbReference type="AlphaFoldDB" id="A0AAP0N2S8"/>
<dbReference type="PANTHER" id="PTHR11246:SF1">
    <property type="entry name" value="PRE-MRNA-PROCESSING FACTOR 6"/>
    <property type="match status" value="1"/>
</dbReference>
<dbReference type="Proteomes" id="UP001428341">
    <property type="component" value="Unassembled WGS sequence"/>
</dbReference>
<dbReference type="GO" id="GO:2000636">
    <property type="term" value="P:positive regulation of primary miRNA processing"/>
    <property type="evidence" value="ECO:0007669"/>
    <property type="project" value="TreeGrafter"/>
</dbReference>
<accession>A0AAP0N2S8</accession>
<dbReference type="InterPro" id="IPR011990">
    <property type="entry name" value="TPR-like_helical_dom_sf"/>
</dbReference>
<dbReference type="PANTHER" id="PTHR11246">
    <property type="entry name" value="PRE-MRNA SPLICING FACTOR"/>
    <property type="match status" value="1"/>
</dbReference>
<comment type="caution">
    <text evidence="2">The sequence shown here is derived from an EMBL/GenBank/DDBJ whole genome shotgun (WGS) entry which is preliminary data.</text>
</comment>
<sequence>MIVKRFCVLLWGFLWLKVGLQWRFLIRGIGVRGYSCPHAEEIWLAAFKLKFENHELERARMLLAKARDRGGTERVWMKSLIVERELANYVEERRLLDKELKRFPLFFKLWLKLGQLEERLGHLEVGTS</sequence>
<evidence type="ECO:0000313" key="2">
    <source>
        <dbReference type="EMBL" id="KAK9230426.1"/>
    </source>
</evidence>
<reference evidence="2 3" key="1">
    <citation type="submission" date="2024-05" db="EMBL/GenBank/DDBJ databases">
        <title>Haplotype-resolved chromosome-level genome assembly of Huyou (Citrus changshanensis).</title>
        <authorList>
            <person name="Miao C."/>
            <person name="Chen W."/>
            <person name="Wu Y."/>
            <person name="Wang L."/>
            <person name="Zhao S."/>
            <person name="Grierson D."/>
            <person name="Xu C."/>
            <person name="Chen K."/>
        </authorList>
    </citation>
    <scope>NUCLEOTIDE SEQUENCE [LARGE SCALE GENOMIC DNA]</scope>
    <source>
        <strain evidence="2">01-14</strain>
        <tissue evidence="2">Leaf</tissue>
    </source>
</reference>
<dbReference type="GO" id="GO:0080188">
    <property type="term" value="P:gene silencing by siRNA-directed DNA methylation"/>
    <property type="evidence" value="ECO:0007669"/>
    <property type="project" value="TreeGrafter"/>
</dbReference>
<evidence type="ECO:0000313" key="3">
    <source>
        <dbReference type="Proteomes" id="UP001428341"/>
    </source>
</evidence>
<keyword evidence="3" id="KW-1185">Reference proteome</keyword>
<name>A0AAP0N2S8_9ROSI</name>